<evidence type="ECO:0000313" key="7">
    <source>
        <dbReference type="Proteomes" id="UP001220209"/>
    </source>
</evidence>
<name>A0A250L5V9_9BURK</name>
<evidence type="ECO:0000313" key="5">
    <source>
        <dbReference type="EMBL" id="WFN19821.1"/>
    </source>
</evidence>
<dbReference type="GeneID" id="93189293"/>
<keyword evidence="1" id="KW-0812">Transmembrane</keyword>
<gene>
    <name evidence="2" type="ORF">BCCH1_23540</name>
    <name evidence="4" type="ORF">J4M89_07560</name>
    <name evidence="3" type="ORF">JIN94_07550</name>
    <name evidence="5" type="ORF">LXE91_28145</name>
</gene>
<dbReference type="EMBL" id="JAENIB010000002">
    <property type="protein sequence ID" value="MBK1929731.1"/>
    <property type="molecule type" value="Genomic_DNA"/>
</dbReference>
<reference evidence="5 7" key="5">
    <citation type="submission" date="2021-12" db="EMBL/GenBank/DDBJ databases">
        <title>Genomic and phenotypic characterization of three Burkholderia contaminans isolates recovered from different sources.</title>
        <authorList>
            <person name="Lopez De Volder A."/>
            <person name="Fan Y."/>
            <person name="Nunvar J."/>
            <person name="Herrera T."/>
            <person name="Timp W."/>
            <person name="Degrossi J."/>
        </authorList>
    </citation>
    <scope>NUCLEOTIDE SEQUENCE [LARGE SCALE GENOMIC DNA]</scope>
    <source>
        <strain evidence="5 7">LMG 23361</strain>
    </source>
</reference>
<accession>A0A250L5V9</accession>
<evidence type="ECO:0000313" key="3">
    <source>
        <dbReference type="EMBL" id="MBK1929731.1"/>
    </source>
</evidence>
<reference evidence="4 6" key="4">
    <citation type="submission" date="2021-03" db="EMBL/GenBank/DDBJ databases">
        <title>Clinical course, treatment and visual outcome of an outbreak of Burkholderia contaminans endophthalmitis following cataract surgery.</title>
        <authorList>
            <person name="Lind C."/>
            <person name="Olsen K."/>
            <person name="Angelsen N.K."/>
            <person name="Krefting E.A."/>
            <person name="Fossen K."/>
            <person name="Gravningen K."/>
            <person name="Depoorter E."/>
            <person name="Vandamme P."/>
            <person name="Bertelsen G."/>
        </authorList>
    </citation>
    <scope>NUCLEOTIDE SEQUENCE [LARGE SCALE GENOMIC DNA]</scope>
    <source>
        <strain evidence="4 6">51242556</strain>
    </source>
</reference>
<evidence type="ECO:0000256" key="1">
    <source>
        <dbReference type="SAM" id="Phobius"/>
    </source>
</evidence>
<keyword evidence="6" id="KW-1185">Reference proteome</keyword>
<evidence type="ECO:0000313" key="2">
    <source>
        <dbReference type="EMBL" id="BBA39930.1"/>
    </source>
</evidence>
<dbReference type="EMBL" id="CP090641">
    <property type="protein sequence ID" value="WFN19821.1"/>
    <property type="molecule type" value="Genomic_DNA"/>
</dbReference>
<dbReference type="EMBL" id="AP018357">
    <property type="protein sequence ID" value="BBA39930.1"/>
    <property type="molecule type" value="Genomic_DNA"/>
</dbReference>
<organism evidence="2">
    <name type="scientific">Burkholderia contaminans</name>
    <dbReference type="NCBI Taxonomy" id="488447"/>
    <lineage>
        <taxon>Bacteria</taxon>
        <taxon>Pseudomonadati</taxon>
        <taxon>Pseudomonadota</taxon>
        <taxon>Betaproteobacteria</taxon>
        <taxon>Burkholderiales</taxon>
        <taxon>Burkholderiaceae</taxon>
        <taxon>Burkholderia</taxon>
        <taxon>Burkholderia cepacia complex</taxon>
    </lineage>
</organism>
<dbReference type="RefSeq" id="WP_157644934.1">
    <property type="nucleotide sequence ID" value="NZ_AP018357.1"/>
</dbReference>
<keyword evidence="1" id="KW-1133">Transmembrane helix</keyword>
<evidence type="ECO:0000313" key="4">
    <source>
        <dbReference type="EMBL" id="MBO1829236.1"/>
    </source>
</evidence>
<sequence length="52" mass="6266">MANGIVQLVMLLAFAALLGLFFYARRRRERLRATYRHAHVRRPHRARKRDHP</sequence>
<dbReference type="Proteomes" id="UP001220209">
    <property type="component" value="Chromosome 2"/>
</dbReference>
<keyword evidence="1" id="KW-0472">Membrane</keyword>
<reference evidence="2" key="1">
    <citation type="journal article" date="2016" name="Biosci. Biotechnol. Biochem.">
        <title>Bioconversion of AHX to AOH by resting cells of Burkholderia contaminans CH-1.</title>
        <authorList>
            <person name="Choi J.H."/>
            <person name="Kikuchi A."/>
            <person name="Pumkaeo P."/>
            <person name="Hirai H."/>
            <person name="Tokuyama S."/>
            <person name="Kawagishi H."/>
        </authorList>
    </citation>
    <scope>NUCLEOTIDE SEQUENCE</scope>
    <source>
        <strain evidence="2">CH-1</strain>
    </source>
</reference>
<reference evidence="3" key="3">
    <citation type="submission" date="2021-01" db="EMBL/GenBank/DDBJ databases">
        <title>Outbreak of Burkholderia contaminns endophthalmitis traced to a clinical ventilation system.</title>
        <authorList>
            <person name="Lipuma J."/>
            <person name="Spilker T."/>
            <person name="Kratholm J."/>
        </authorList>
    </citation>
    <scope>NUCLEOTIDE SEQUENCE</scope>
    <source>
        <strain evidence="3">HI4954</strain>
    </source>
</reference>
<dbReference type="Proteomes" id="UP000664048">
    <property type="component" value="Unassembled WGS sequence"/>
</dbReference>
<proteinExistence type="predicted"/>
<dbReference type="Proteomes" id="UP000611459">
    <property type="component" value="Unassembled WGS sequence"/>
</dbReference>
<feature type="transmembrane region" description="Helical" evidence="1">
    <location>
        <begin position="6"/>
        <end position="24"/>
    </location>
</feature>
<evidence type="ECO:0000313" key="6">
    <source>
        <dbReference type="Proteomes" id="UP000664048"/>
    </source>
</evidence>
<protein>
    <submittedName>
        <fullName evidence="2">Uncharacterized protein</fullName>
    </submittedName>
</protein>
<dbReference type="AlphaFoldDB" id="A0A250L5V9"/>
<reference evidence="2" key="2">
    <citation type="journal article" date="2017" name="Genome Announc.">
        <title>High-Quality Draft Genome Sequence of Burkholderia contaminans CH-1, a Gram-Negative Bacterium That Metabolizes 2-Azahypoxanthine, a Plant Growth-Regulating Compound.</title>
        <authorList>
            <person name="Choi J.-H."/>
            <person name="Sugiura H."/>
            <person name="Moriuchi R."/>
            <person name="Kawagishi H."/>
            <person name="Dohra H."/>
        </authorList>
    </citation>
    <scope>NUCLEOTIDE SEQUENCE</scope>
    <source>
        <strain evidence="2">CH-1</strain>
    </source>
</reference>
<dbReference type="EMBL" id="JAGEMX010000002">
    <property type="protein sequence ID" value="MBO1829236.1"/>
    <property type="molecule type" value="Genomic_DNA"/>
</dbReference>